<gene>
    <name evidence="1" type="ORF">SCHPADRAFT_1001491</name>
</gene>
<reference evidence="1 2" key="1">
    <citation type="submission" date="2015-04" db="EMBL/GenBank/DDBJ databases">
        <title>Complete genome sequence of Schizopora paradoxa KUC8140, a cosmopolitan wood degrader in East Asia.</title>
        <authorList>
            <consortium name="DOE Joint Genome Institute"/>
            <person name="Min B."/>
            <person name="Park H."/>
            <person name="Jang Y."/>
            <person name="Kim J.-J."/>
            <person name="Kim K.H."/>
            <person name="Pangilinan J."/>
            <person name="Lipzen A."/>
            <person name="Riley R."/>
            <person name="Grigoriev I.V."/>
            <person name="Spatafora J.W."/>
            <person name="Choi I.-G."/>
        </authorList>
    </citation>
    <scope>NUCLEOTIDE SEQUENCE [LARGE SCALE GENOMIC DNA]</scope>
    <source>
        <strain evidence="1 2">KUC8140</strain>
    </source>
</reference>
<dbReference type="InParanoid" id="A0A0H2R738"/>
<protein>
    <recommendedName>
        <fullName evidence="3">Zn(2)-C6 fungal-type domain-containing protein</fullName>
    </recommendedName>
</protein>
<organism evidence="1 2">
    <name type="scientific">Schizopora paradoxa</name>
    <dbReference type="NCBI Taxonomy" id="27342"/>
    <lineage>
        <taxon>Eukaryota</taxon>
        <taxon>Fungi</taxon>
        <taxon>Dikarya</taxon>
        <taxon>Basidiomycota</taxon>
        <taxon>Agaricomycotina</taxon>
        <taxon>Agaricomycetes</taxon>
        <taxon>Hymenochaetales</taxon>
        <taxon>Schizoporaceae</taxon>
        <taxon>Schizopora</taxon>
    </lineage>
</organism>
<keyword evidence="2" id="KW-1185">Reference proteome</keyword>
<proteinExistence type="predicted"/>
<dbReference type="EMBL" id="KQ086126">
    <property type="protein sequence ID" value="KLO07664.1"/>
    <property type="molecule type" value="Genomic_DNA"/>
</dbReference>
<evidence type="ECO:0000313" key="1">
    <source>
        <dbReference type="EMBL" id="KLO07664.1"/>
    </source>
</evidence>
<evidence type="ECO:0000313" key="2">
    <source>
        <dbReference type="Proteomes" id="UP000053477"/>
    </source>
</evidence>
<dbReference type="Proteomes" id="UP000053477">
    <property type="component" value="Unassembled WGS sequence"/>
</dbReference>
<evidence type="ECO:0008006" key="3">
    <source>
        <dbReference type="Google" id="ProtNLM"/>
    </source>
</evidence>
<name>A0A0H2R738_9AGAM</name>
<accession>A0A0H2R738</accession>
<sequence>MATNVLDTTNAVNASKEPLSKNKRPCIACSMARKKCELVEGKYPCKRCLDRFIKGTTNSILCEPSRRRSRFRKNDKASELTGKQQWMSYNGAQEIFVNGNVAPQAYTHPPSQDEVALGTDQVEQRAPNENDILPFIANPDAFGQAYFAGGFWGQ</sequence>
<dbReference type="AlphaFoldDB" id="A0A0H2R738"/>